<comment type="caution">
    <text evidence="11">The sequence shown here is derived from an EMBL/GenBank/DDBJ whole genome shotgun (WGS) entry which is preliminary data.</text>
</comment>
<evidence type="ECO:0000259" key="10">
    <source>
        <dbReference type="PROSITE" id="PS50048"/>
    </source>
</evidence>
<keyword evidence="12" id="KW-1185">Reference proteome</keyword>
<dbReference type="InterPro" id="IPR007219">
    <property type="entry name" value="XnlR_reg_dom"/>
</dbReference>
<keyword evidence="5" id="KW-0010">Activator</keyword>
<feature type="compositionally biased region" description="Basic residues" evidence="9">
    <location>
        <begin position="60"/>
        <end position="70"/>
    </location>
</feature>
<evidence type="ECO:0000256" key="3">
    <source>
        <dbReference type="ARBA" id="ARBA00023015"/>
    </source>
</evidence>
<evidence type="ECO:0000256" key="7">
    <source>
        <dbReference type="ARBA" id="ARBA00023242"/>
    </source>
</evidence>
<dbReference type="SMART" id="SM00906">
    <property type="entry name" value="Fungal_trans"/>
    <property type="match status" value="1"/>
</dbReference>
<evidence type="ECO:0000256" key="4">
    <source>
        <dbReference type="ARBA" id="ARBA00023125"/>
    </source>
</evidence>
<keyword evidence="6" id="KW-0804">Transcription</keyword>
<evidence type="ECO:0000256" key="9">
    <source>
        <dbReference type="SAM" id="MobiDB-lite"/>
    </source>
</evidence>
<dbReference type="EMBL" id="JAGMVJ010000014">
    <property type="protein sequence ID" value="KAH7082240.1"/>
    <property type="molecule type" value="Genomic_DNA"/>
</dbReference>
<keyword evidence="1" id="KW-0479">Metal-binding</keyword>
<name>A0A8K0VW68_9PLEO</name>
<sequence length="809" mass="89911">MEPTNGEMPKLERRSSAPVKRRVSRACDHCHRMRTRCNGQSPCSRCIELEYVCQYNREKKRRGKVPRHIQKQREEAAAAGHSPQTPSGMAQSGGYFERPGGLSEMEEEVWSQSEATPVVQHFPSSKGIHSAPPGEWQGMHTGAPFNPPVNHMMIDPLLLGSGAAYPPMHAELPRGELMYAMNGMHMLPGQNGSLPPEYGNMGYAQMYQAARQSSPHSYGSVDTGSPQSGASVSSSQTGGAGLVSCRYPVLKPLVPHLGTIMTVSTACDLLEYYFQSSSSVFMEPTSPYILGSVFRKRSFMRQHKPRKCSPALLASMLWIAAQTSEASYLTSSPSARSIICQNLWKLTVDLLKPLVHSPSSHGFAPGSGTSAAHDTLRVDRVIGRYDGRPDGAMPPTSTLDDIATYMNLGVVTSASEYKAASLRWWNAAWSLARELKLGREMSQGTSKERDPLRAAPDNGDIELGISDCSHSGVQVPASTPAAAVIEEMKEERRRLWWLLYMIDRHLGLCYNRPLAMLDNECEDLYQPVPDTLWQAGEFYTGHTGPRSKGLNFQCTSHDVFGFFLPLMTILGDIVDLNAQKNHPRFGQRNSWELHEAEITRQLERYAYSIEEFKVQHGCGQNEEAVNQQNATPDPVRSEWMHQTRKVAAYATHIMHVLHILLHGKWDPVALLEDDNMWICSQSFLAATSNAISAAHAVEEILDLDPDLSFMPYLFGMYLLQGSLILLLLADKLSTETNEGVIRACETIVRAHEAAVVTLNTEYQRNFRKVMISTLAQIKGHGHAREMTPAKRREVLSLYRWTSLGNGLAI</sequence>
<evidence type="ECO:0000256" key="8">
    <source>
        <dbReference type="ARBA" id="ARBA00037990"/>
    </source>
</evidence>
<dbReference type="Gene3D" id="4.10.240.10">
    <property type="entry name" value="Zn(2)-C6 fungal-type DNA-binding domain"/>
    <property type="match status" value="1"/>
</dbReference>
<accession>A0A8K0VW68</accession>
<feature type="region of interest" description="Disordered" evidence="9">
    <location>
        <begin position="60"/>
        <end position="112"/>
    </location>
</feature>
<dbReference type="InterPro" id="IPR036864">
    <property type="entry name" value="Zn2-C6_fun-type_DNA-bd_sf"/>
</dbReference>
<dbReference type="CDD" id="cd12148">
    <property type="entry name" value="fungal_TF_MHR"/>
    <property type="match status" value="1"/>
</dbReference>
<organism evidence="11 12">
    <name type="scientific">Paraphoma chrysanthemicola</name>
    <dbReference type="NCBI Taxonomy" id="798071"/>
    <lineage>
        <taxon>Eukaryota</taxon>
        <taxon>Fungi</taxon>
        <taxon>Dikarya</taxon>
        <taxon>Ascomycota</taxon>
        <taxon>Pezizomycotina</taxon>
        <taxon>Dothideomycetes</taxon>
        <taxon>Pleosporomycetidae</taxon>
        <taxon>Pleosporales</taxon>
        <taxon>Pleosporineae</taxon>
        <taxon>Phaeosphaeriaceae</taxon>
        <taxon>Paraphoma</taxon>
    </lineage>
</organism>
<dbReference type="PROSITE" id="PS50048">
    <property type="entry name" value="ZN2_CY6_FUNGAL_2"/>
    <property type="match status" value="1"/>
</dbReference>
<feature type="compositionally biased region" description="Low complexity" evidence="9">
    <location>
        <begin position="223"/>
        <end position="235"/>
    </location>
</feature>
<feature type="region of interest" description="Disordered" evidence="9">
    <location>
        <begin position="1"/>
        <end position="25"/>
    </location>
</feature>
<dbReference type="Pfam" id="PF00172">
    <property type="entry name" value="Zn_clus"/>
    <property type="match status" value="1"/>
</dbReference>
<evidence type="ECO:0000313" key="12">
    <source>
        <dbReference type="Proteomes" id="UP000813461"/>
    </source>
</evidence>
<dbReference type="GO" id="GO:0006351">
    <property type="term" value="P:DNA-templated transcription"/>
    <property type="evidence" value="ECO:0007669"/>
    <property type="project" value="InterPro"/>
</dbReference>
<dbReference type="PANTHER" id="PTHR47663">
    <property type="entry name" value="XYLANOLYTIC TRANSCRIPTIONAL ACTIVATOR XLNR-RELATED"/>
    <property type="match status" value="1"/>
</dbReference>
<feature type="domain" description="Zn(2)-C6 fungal-type" evidence="10">
    <location>
        <begin position="26"/>
        <end position="55"/>
    </location>
</feature>
<dbReference type="GO" id="GO:0008270">
    <property type="term" value="F:zinc ion binding"/>
    <property type="evidence" value="ECO:0007669"/>
    <property type="project" value="InterPro"/>
</dbReference>
<dbReference type="SMART" id="SM00066">
    <property type="entry name" value="GAL4"/>
    <property type="match status" value="1"/>
</dbReference>
<feature type="region of interest" description="Disordered" evidence="9">
    <location>
        <begin position="214"/>
        <end position="235"/>
    </location>
</feature>
<dbReference type="Proteomes" id="UP000813461">
    <property type="component" value="Unassembled WGS sequence"/>
</dbReference>
<keyword evidence="4" id="KW-0238">DNA-binding</keyword>
<keyword evidence="7" id="KW-0539">Nucleus</keyword>
<dbReference type="Pfam" id="PF04082">
    <property type="entry name" value="Fungal_trans"/>
    <property type="match status" value="1"/>
</dbReference>
<evidence type="ECO:0000256" key="6">
    <source>
        <dbReference type="ARBA" id="ARBA00023163"/>
    </source>
</evidence>
<evidence type="ECO:0000256" key="1">
    <source>
        <dbReference type="ARBA" id="ARBA00022723"/>
    </source>
</evidence>
<proteinExistence type="inferred from homology"/>
<dbReference type="PANTHER" id="PTHR47663:SF1">
    <property type="entry name" value="XYLANOLYTIC TRANSCRIPTIONAL ACTIVATOR XLNR-RELATED"/>
    <property type="match status" value="1"/>
</dbReference>
<dbReference type="SUPFAM" id="SSF57701">
    <property type="entry name" value="Zn2/Cys6 DNA-binding domain"/>
    <property type="match status" value="1"/>
</dbReference>
<reference evidence="11" key="1">
    <citation type="journal article" date="2021" name="Nat. Commun.">
        <title>Genetic determinants of endophytism in the Arabidopsis root mycobiome.</title>
        <authorList>
            <person name="Mesny F."/>
            <person name="Miyauchi S."/>
            <person name="Thiergart T."/>
            <person name="Pickel B."/>
            <person name="Atanasova L."/>
            <person name="Karlsson M."/>
            <person name="Huettel B."/>
            <person name="Barry K.W."/>
            <person name="Haridas S."/>
            <person name="Chen C."/>
            <person name="Bauer D."/>
            <person name="Andreopoulos W."/>
            <person name="Pangilinan J."/>
            <person name="LaButti K."/>
            <person name="Riley R."/>
            <person name="Lipzen A."/>
            <person name="Clum A."/>
            <person name="Drula E."/>
            <person name="Henrissat B."/>
            <person name="Kohler A."/>
            <person name="Grigoriev I.V."/>
            <person name="Martin F.M."/>
            <person name="Hacquard S."/>
        </authorList>
    </citation>
    <scope>NUCLEOTIDE SEQUENCE</scope>
    <source>
        <strain evidence="11">MPI-SDFR-AT-0120</strain>
    </source>
</reference>
<evidence type="ECO:0000256" key="2">
    <source>
        <dbReference type="ARBA" id="ARBA00022833"/>
    </source>
</evidence>
<dbReference type="GO" id="GO:0003677">
    <property type="term" value="F:DNA binding"/>
    <property type="evidence" value="ECO:0007669"/>
    <property type="project" value="UniProtKB-KW"/>
</dbReference>
<protein>
    <submittedName>
        <fullName evidence="11">Xylanolytic transcriptional activator 2</fullName>
    </submittedName>
</protein>
<dbReference type="PROSITE" id="PS00463">
    <property type="entry name" value="ZN2_CY6_FUNGAL_1"/>
    <property type="match status" value="1"/>
</dbReference>
<evidence type="ECO:0000313" key="11">
    <source>
        <dbReference type="EMBL" id="KAH7082240.1"/>
    </source>
</evidence>
<dbReference type="AlphaFoldDB" id="A0A8K0VW68"/>
<keyword evidence="3" id="KW-0805">Transcription regulation</keyword>
<dbReference type="CDD" id="cd00067">
    <property type="entry name" value="GAL4"/>
    <property type="match status" value="1"/>
</dbReference>
<dbReference type="InterPro" id="IPR001138">
    <property type="entry name" value="Zn2Cys6_DnaBD"/>
</dbReference>
<keyword evidence="2" id="KW-0862">Zinc</keyword>
<gene>
    <name evidence="11" type="ORF">FB567DRAFT_101618</name>
</gene>
<comment type="similarity">
    <text evidence="8">Belongs to the xlnR/xlr1 family.</text>
</comment>
<dbReference type="OrthoDB" id="5365785at2759"/>
<evidence type="ECO:0000256" key="5">
    <source>
        <dbReference type="ARBA" id="ARBA00023159"/>
    </source>
</evidence>
<dbReference type="GO" id="GO:0000981">
    <property type="term" value="F:DNA-binding transcription factor activity, RNA polymerase II-specific"/>
    <property type="evidence" value="ECO:0007669"/>
    <property type="project" value="InterPro"/>
</dbReference>
<dbReference type="InterPro" id="IPR051439">
    <property type="entry name" value="XlnR/Xlr1"/>
</dbReference>